<evidence type="ECO:0000256" key="6">
    <source>
        <dbReference type="ARBA" id="ARBA00022741"/>
    </source>
</evidence>
<gene>
    <name evidence="11 13" type="primary">tmk</name>
    <name evidence="13" type="ORF">P1P91_07275</name>
</gene>
<evidence type="ECO:0000259" key="12">
    <source>
        <dbReference type="Pfam" id="PF02223"/>
    </source>
</evidence>
<evidence type="ECO:0000256" key="5">
    <source>
        <dbReference type="ARBA" id="ARBA00022727"/>
    </source>
</evidence>
<proteinExistence type="inferred from homology"/>
<sequence length="217" mass="24129">MTQRGRLITLEGGEGVGKSTNMAFVSAWLEARGVEVVRTREPGGTPRAEAVRELLLDPGFDEPLAADAELLLMFAARAQHLAEKIRPALERGAWVVCDRFTDATYAYQGGGRGLDEARIAVLERFVQQGMTPDLTLLLDMPVDAASRRVSQRTDAGGGERDRFEREREDFFSAVRHAYRQRAEAEPERFALIDAARPLAAVQHELAAVLDRRTAPWR</sequence>
<evidence type="ECO:0000256" key="10">
    <source>
        <dbReference type="ARBA" id="ARBA00048743"/>
    </source>
</evidence>
<name>A0ABY9Z543_9GAMM</name>
<evidence type="ECO:0000256" key="4">
    <source>
        <dbReference type="ARBA" id="ARBA00022679"/>
    </source>
</evidence>
<evidence type="ECO:0000256" key="9">
    <source>
        <dbReference type="ARBA" id="ARBA00029962"/>
    </source>
</evidence>
<evidence type="ECO:0000256" key="1">
    <source>
        <dbReference type="ARBA" id="ARBA00009776"/>
    </source>
</evidence>
<dbReference type="NCBIfam" id="TIGR00041">
    <property type="entry name" value="DTMP_kinase"/>
    <property type="match status" value="1"/>
</dbReference>
<dbReference type="EC" id="2.7.4.9" evidence="2 11"/>
<evidence type="ECO:0000313" key="14">
    <source>
        <dbReference type="Proteomes" id="UP001301869"/>
    </source>
</evidence>
<dbReference type="SUPFAM" id="SSF52540">
    <property type="entry name" value="P-loop containing nucleoside triphosphate hydrolases"/>
    <property type="match status" value="1"/>
</dbReference>
<keyword evidence="14" id="KW-1185">Reference proteome</keyword>
<dbReference type="InterPro" id="IPR027417">
    <property type="entry name" value="P-loop_NTPase"/>
</dbReference>
<feature type="domain" description="Thymidylate kinase-like" evidence="12">
    <location>
        <begin position="10"/>
        <end position="204"/>
    </location>
</feature>
<dbReference type="RefSeq" id="WP_311885735.1">
    <property type="nucleotide sequence ID" value="NZ_CP119391.1"/>
</dbReference>
<keyword evidence="7 11" id="KW-0418">Kinase</keyword>
<evidence type="ECO:0000256" key="11">
    <source>
        <dbReference type="HAMAP-Rule" id="MF_00165"/>
    </source>
</evidence>
<comment type="catalytic activity">
    <reaction evidence="10 11">
        <text>dTMP + ATP = dTDP + ADP</text>
        <dbReference type="Rhea" id="RHEA:13517"/>
        <dbReference type="ChEBI" id="CHEBI:30616"/>
        <dbReference type="ChEBI" id="CHEBI:58369"/>
        <dbReference type="ChEBI" id="CHEBI:63528"/>
        <dbReference type="ChEBI" id="CHEBI:456216"/>
        <dbReference type="EC" id="2.7.4.9"/>
    </reaction>
</comment>
<reference evidence="13 14" key="1">
    <citation type="submission" date="2023-03" db="EMBL/GenBank/DDBJ databases">
        <title>Halomonas sp. nov., isolated from Korean tranditional fermented seafood 'Jeotgal'.</title>
        <authorList>
            <person name="Kim B."/>
            <person name="Shin N.-R."/>
        </authorList>
    </citation>
    <scope>NUCLEOTIDE SEQUENCE [LARGE SCALE GENOMIC DNA]</scope>
    <source>
        <strain evidence="13 14">SG2L-4</strain>
    </source>
</reference>
<evidence type="ECO:0000256" key="7">
    <source>
        <dbReference type="ARBA" id="ARBA00022777"/>
    </source>
</evidence>
<dbReference type="PANTHER" id="PTHR10344:SF4">
    <property type="entry name" value="UMP-CMP KINASE 2, MITOCHONDRIAL"/>
    <property type="match status" value="1"/>
</dbReference>
<comment type="function">
    <text evidence="11">Phosphorylation of dTMP to form dTDP in both de novo and salvage pathways of dTTP synthesis.</text>
</comment>
<evidence type="ECO:0000313" key="13">
    <source>
        <dbReference type="EMBL" id="WNK21553.1"/>
    </source>
</evidence>
<dbReference type="Pfam" id="PF02223">
    <property type="entry name" value="Thymidylate_kin"/>
    <property type="match status" value="1"/>
</dbReference>
<dbReference type="HAMAP" id="MF_00165">
    <property type="entry name" value="Thymidylate_kinase"/>
    <property type="match status" value="1"/>
</dbReference>
<dbReference type="PANTHER" id="PTHR10344">
    <property type="entry name" value="THYMIDYLATE KINASE"/>
    <property type="match status" value="1"/>
</dbReference>
<accession>A0ABY9Z543</accession>
<keyword evidence="8 11" id="KW-0067">ATP-binding</keyword>
<evidence type="ECO:0000256" key="3">
    <source>
        <dbReference type="ARBA" id="ARBA00017144"/>
    </source>
</evidence>
<dbReference type="EMBL" id="CP119391">
    <property type="protein sequence ID" value="WNK21553.1"/>
    <property type="molecule type" value="Genomic_DNA"/>
</dbReference>
<evidence type="ECO:0000256" key="2">
    <source>
        <dbReference type="ARBA" id="ARBA00012980"/>
    </source>
</evidence>
<keyword evidence="4 11" id="KW-0808">Transferase</keyword>
<dbReference type="GO" id="GO:0004798">
    <property type="term" value="F:dTMP kinase activity"/>
    <property type="evidence" value="ECO:0007669"/>
    <property type="project" value="UniProtKB-EC"/>
</dbReference>
<dbReference type="InterPro" id="IPR039430">
    <property type="entry name" value="Thymidylate_kin-like_dom"/>
</dbReference>
<evidence type="ECO:0000256" key="8">
    <source>
        <dbReference type="ARBA" id="ARBA00022840"/>
    </source>
</evidence>
<dbReference type="InterPro" id="IPR018094">
    <property type="entry name" value="Thymidylate_kinase"/>
</dbReference>
<keyword evidence="6 11" id="KW-0547">Nucleotide-binding</keyword>
<feature type="binding site" evidence="11">
    <location>
        <begin position="12"/>
        <end position="19"/>
    </location>
    <ligand>
        <name>ATP</name>
        <dbReference type="ChEBI" id="CHEBI:30616"/>
    </ligand>
</feature>
<dbReference type="Gene3D" id="3.40.50.300">
    <property type="entry name" value="P-loop containing nucleotide triphosphate hydrolases"/>
    <property type="match status" value="1"/>
</dbReference>
<organism evidence="13 14">
    <name type="scientific">Halomonas piscis</name>
    <dbReference type="NCBI Taxonomy" id="3031727"/>
    <lineage>
        <taxon>Bacteria</taxon>
        <taxon>Pseudomonadati</taxon>
        <taxon>Pseudomonadota</taxon>
        <taxon>Gammaproteobacteria</taxon>
        <taxon>Oceanospirillales</taxon>
        <taxon>Halomonadaceae</taxon>
        <taxon>Halomonas</taxon>
    </lineage>
</organism>
<dbReference type="Proteomes" id="UP001301869">
    <property type="component" value="Chromosome"/>
</dbReference>
<keyword evidence="5 11" id="KW-0545">Nucleotide biosynthesis</keyword>
<comment type="similarity">
    <text evidence="1 11">Belongs to the thymidylate kinase family.</text>
</comment>
<dbReference type="CDD" id="cd01672">
    <property type="entry name" value="TMPK"/>
    <property type="match status" value="1"/>
</dbReference>
<protein>
    <recommendedName>
        <fullName evidence="3 11">Thymidylate kinase</fullName>
        <ecNumber evidence="2 11">2.7.4.9</ecNumber>
    </recommendedName>
    <alternativeName>
        <fullName evidence="9 11">dTMP kinase</fullName>
    </alternativeName>
</protein>